<sequence length="501" mass="57454">MAISWDNIGRMANVAQLVGTDPISLVNAVITNVSDARTHRKVCKRFVMQLEVIRNLLELLNMSELNNYPWRLRRPLAQLEGTLQRSFDLVNSCKNHNYLYLLLLGRSIARQFKRAQSEIEMHLISIIPLIILMDNQRLREALSSLDENQNENMDEGSREMHDGNTSVSQTNPSSGEVHRTEEETLYCTEDNQNGNSLGEEIREVHDGIPDSVVVNPNENDLIEEIMEMHNGNTLASEDSSFSQEALQTKNKEILYGTNGNRSKSILDEEIREKQDGSTSGSYKNLFSREFHQTEKKVPRRKFQRLHTKVFGFWRIKNRNCGTANQLLMANNRIMELGISDAFLRIFTVQELEEAMNNFRYENPIAEESSGNMYLGSVRNNSSNPADGGSKTDVAIKIWKSTPSSEFLNWRNEVNTLGRMLHPNIIKLLGCCMEDEKLFTVYEFMEHGTLYDRLFGSEYYTNSFILLMHKTFFGGKFMHETILLTLYISSLGNVALHHSLIM</sequence>
<feature type="region of interest" description="Disordered" evidence="1">
    <location>
        <begin position="147"/>
        <end position="181"/>
    </location>
</feature>
<reference evidence="3 4" key="1">
    <citation type="submission" date="2023-10" db="EMBL/GenBank/DDBJ databases">
        <title>Chromosome-scale genome assembly provides insights into flower coloration mechanisms of Canna indica.</title>
        <authorList>
            <person name="Li C."/>
        </authorList>
    </citation>
    <scope>NUCLEOTIDE SEQUENCE [LARGE SCALE GENOMIC DNA]</scope>
    <source>
        <tissue evidence="3">Flower</tissue>
    </source>
</reference>
<name>A0AAQ3QFC4_9LILI</name>
<gene>
    <name evidence="3" type="ORF">Cni_G16076</name>
</gene>
<dbReference type="GO" id="GO:0007166">
    <property type="term" value="P:cell surface receptor signaling pathway"/>
    <property type="evidence" value="ECO:0007669"/>
    <property type="project" value="InterPro"/>
</dbReference>
<dbReference type="InterPro" id="IPR000719">
    <property type="entry name" value="Prot_kinase_dom"/>
</dbReference>
<keyword evidence="4" id="KW-1185">Reference proteome</keyword>
<dbReference type="InterPro" id="IPR059179">
    <property type="entry name" value="MLKL-like_MCAfunc"/>
</dbReference>
<dbReference type="PANTHER" id="PTHR46604:SF3">
    <property type="entry name" value="PROTEIN MID1-COMPLEMENTING ACTIVITY 1"/>
    <property type="match status" value="1"/>
</dbReference>
<feature type="domain" description="Protein kinase" evidence="2">
    <location>
        <begin position="358"/>
        <end position="501"/>
    </location>
</feature>
<protein>
    <submittedName>
        <fullName evidence="3">Protein MID1-COMPLEMENTING ACTIVITY 1-like isoform X3</fullName>
    </submittedName>
</protein>
<dbReference type="PANTHER" id="PTHR46604">
    <property type="entry name" value="PROTEIN MID1-COMPLEMENTING ACTIVITY 1"/>
    <property type="match status" value="1"/>
</dbReference>
<dbReference type="InterPro" id="IPR045766">
    <property type="entry name" value="MCAfunc"/>
</dbReference>
<feature type="compositionally biased region" description="Polar residues" evidence="1">
    <location>
        <begin position="163"/>
        <end position="174"/>
    </location>
</feature>
<evidence type="ECO:0000313" key="4">
    <source>
        <dbReference type="Proteomes" id="UP001327560"/>
    </source>
</evidence>
<organism evidence="3 4">
    <name type="scientific">Canna indica</name>
    <name type="common">Indian-shot</name>
    <dbReference type="NCBI Taxonomy" id="4628"/>
    <lineage>
        <taxon>Eukaryota</taxon>
        <taxon>Viridiplantae</taxon>
        <taxon>Streptophyta</taxon>
        <taxon>Embryophyta</taxon>
        <taxon>Tracheophyta</taxon>
        <taxon>Spermatophyta</taxon>
        <taxon>Magnoliopsida</taxon>
        <taxon>Liliopsida</taxon>
        <taxon>Zingiberales</taxon>
        <taxon>Cannaceae</taxon>
        <taxon>Canna</taxon>
    </lineage>
</organism>
<dbReference type="EMBL" id="CP136894">
    <property type="protein sequence ID" value="WOL07336.1"/>
    <property type="molecule type" value="Genomic_DNA"/>
</dbReference>
<dbReference type="Gene3D" id="3.30.200.20">
    <property type="entry name" value="Phosphorylase Kinase, domain 1"/>
    <property type="match status" value="1"/>
</dbReference>
<dbReference type="AlphaFoldDB" id="A0AAQ3QFC4"/>
<dbReference type="InterPro" id="IPR011009">
    <property type="entry name" value="Kinase-like_dom_sf"/>
</dbReference>
<dbReference type="Gene3D" id="1.20.930.20">
    <property type="entry name" value="Adaptor protein Cbl, N-terminal domain"/>
    <property type="match status" value="1"/>
</dbReference>
<evidence type="ECO:0000256" key="1">
    <source>
        <dbReference type="SAM" id="MobiDB-lite"/>
    </source>
</evidence>
<dbReference type="GO" id="GO:0005524">
    <property type="term" value="F:ATP binding"/>
    <property type="evidence" value="ECO:0007669"/>
    <property type="project" value="InterPro"/>
</dbReference>
<accession>A0AAQ3QFC4</accession>
<dbReference type="InterPro" id="IPR001245">
    <property type="entry name" value="Ser-Thr/Tyr_kinase_cat_dom"/>
</dbReference>
<evidence type="ECO:0000259" key="2">
    <source>
        <dbReference type="PROSITE" id="PS50011"/>
    </source>
</evidence>
<dbReference type="GO" id="GO:0004672">
    <property type="term" value="F:protein kinase activity"/>
    <property type="evidence" value="ECO:0007669"/>
    <property type="project" value="InterPro"/>
</dbReference>
<dbReference type="PROSITE" id="PS50011">
    <property type="entry name" value="PROTEIN_KINASE_DOM"/>
    <property type="match status" value="1"/>
</dbReference>
<dbReference type="Pfam" id="PF07714">
    <property type="entry name" value="PK_Tyr_Ser-Thr"/>
    <property type="match status" value="1"/>
</dbReference>
<evidence type="ECO:0000313" key="3">
    <source>
        <dbReference type="EMBL" id="WOL07336.1"/>
    </source>
</evidence>
<dbReference type="SUPFAM" id="SSF56112">
    <property type="entry name" value="Protein kinase-like (PK-like)"/>
    <property type="match status" value="1"/>
</dbReference>
<dbReference type="Pfam" id="PF19584">
    <property type="entry name" value="MCAfunc"/>
    <property type="match status" value="1"/>
</dbReference>
<dbReference type="Proteomes" id="UP001327560">
    <property type="component" value="Chromosome 5"/>
</dbReference>
<dbReference type="InterPro" id="IPR036537">
    <property type="entry name" value="Adaptor_Cbl_N_dom_sf"/>
</dbReference>
<dbReference type="CDD" id="cd21037">
    <property type="entry name" value="MLKL_NTD"/>
    <property type="match status" value="1"/>
</dbReference>
<proteinExistence type="predicted"/>